<name>A0A914ZCV8_9BILA</name>
<feature type="domain" description="Nucleoporin Nup133/Nup155-like N-terminal" evidence="4">
    <location>
        <begin position="5"/>
        <end position="164"/>
    </location>
</feature>
<evidence type="ECO:0000256" key="2">
    <source>
        <dbReference type="ARBA" id="ARBA00022448"/>
    </source>
</evidence>
<evidence type="ECO:0000259" key="4">
    <source>
        <dbReference type="Pfam" id="PF08801"/>
    </source>
</evidence>
<reference evidence="6" key="1">
    <citation type="submission" date="2022-11" db="UniProtKB">
        <authorList>
            <consortium name="WormBaseParasite"/>
        </authorList>
    </citation>
    <scope>IDENTIFICATION</scope>
</reference>
<dbReference type="Pfam" id="PF08801">
    <property type="entry name" value="Nucleoporin_N"/>
    <property type="match status" value="1"/>
</dbReference>
<proteinExistence type="predicted"/>
<dbReference type="PANTHER" id="PTHR10350:SF6">
    <property type="entry name" value="NUCLEAR PORE COMPLEX PROTEIN NUP155"/>
    <property type="match status" value="1"/>
</dbReference>
<dbReference type="GO" id="GO:0000972">
    <property type="term" value="P:transcription-dependent tethering of RNA polymerase II gene DNA at nuclear periphery"/>
    <property type="evidence" value="ECO:0007669"/>
    <property type="project" value="TreeGrafter"/>
</dbReference>
<organism evidence="5 6">
    <name type="scientific">Panagrolaimus superbus</name>
    <dbReference type="NCBI Taxonomy" id="310955"/>
    <lineage>
        <taxon>Eukaryota</taxon>
        <taxon>Metazoa</taxon>
        <taxon>Ecdysozoa</taxon>
        <taxon>Nematoda</taxon>
        <taxon>Chromadorea</taxon>
        <taxon>Rhabditida</taxon>
        <taxon>Tylenchina</taxon>
        <taxon>Panagrolaimomorpha</taxon>
        <taxon>Panagrolaimoidea</taxon>
        <taxon>Panagrolaimidae</taxon>
        <taxon>Panagrolaimus</taxon>
    </lineage>
</organism>
<accession>A0A914ZCV8</accession>
<dbReference type="GO" id="GO:0006606">
    <property type="term" value="P:protein import into nucleus"/>
    <property type="evidence" value="ECO:0007669"/>
    <property type="project" value="TreeGrafter"/>
</dbReference>
<dbReference type="GO" id="GO:0017056">
    <property type="term" value="F:structural constituent of nuclear pore"/>
    <property type="evidence" value="ECO:0007669"/>
    <property type="project" value="InterPro"/>
</dbReference>
<evidence type="ECO:0000256" key="1">
    <source>
        <dbReference type="ARBA" id="ARBA00004123"/>
    </source>
</evidence>
<dbReference type="Proteomes" id="UP000887577">
    <property type="component" value="Unplaced"/>
</dbReference>
<dbReference type="InterPro" id="IPR004870">
    <property type="entry name" value="Nucleoporin_Nup155"/>
</dbReference>
<comment type="subcellular location">
    <subcellularLocation>
        <location evidence="1">Nucleus</location>
    </subcellularLocation>
</comment>
<dbReference type="AlphaFoldDB" id="A0A914ZCV8"/>
<evidence type="ECO:0000313" key="6">
    <source>
        <dbReference type="WBParaSite" id="PSU_v2.g9780.t1"/>
    </source>
</evidence>
<keyword evidence="5" id="KW-1185">Reference proteome</keyword>
<dbReference type="InterPro" id="IPR014908">
    <property type="entry name" value="Nucleoporin_Nup133/Nup155_N"/>
</dbReference>
<dbReference type="PANTHER" id="PTHR10350">
    <property type="entry name" value="NUCLEAR PORE COMPLEX PROTEIN NUP155"/>
    <property type="match status" value="1"/>
</dbReference>
<sequence>MVTNDTQVQNVVGTKEGRIFLAGHDSLFEVLYQTGNWFRGPKCEKQNLSKNYLSSFIPAISFLSNVEEIRLISVDDTRHYLYTLGDKGTIEVYDLGADGLKLERKKSSSLLDIRREIRSTCGVEDEFLAGIVAINAIPSTRSQYVCLEAVTTKGMRIYFTVYPNLVPNYPIEQQDARASTLLKFMV</sequence>
<dbReference type="GO" id="GO:0036228">
    <property type="term" value="P:protein localization to nuclear inner membrane"/>
    <property type="evidence" value="ECO:0007669"/>
    <property type="project" value="TreeGrafter"/>
</dbReference>
<evidence type="ECO:0000256" key="3">
    <source>
        <dbReference type="ARBA" id="ARBA00023242"/>
    </source>
</evidence>
<evidence type="ECO:0000313" key="5">
    <source>
        <dbReference type="Proteomes" id="UP000887577"/>
    </source>
</evidence>
<keyword evidence="2" id="KW-0813">Transport</keyword>
<dbReference type="GO" id="GO:0006405">
    <property type="term" value="P:RNA export from nucleus"/>
    <property type="evidence" value="ECO:0007669"/>
    <property type="project" value="TreeGrafter"/>
</dbReference>
<dbReference type="GO" id="GO:0044611">
    <property type="term" value="C:nuclear pore inner ring"/>
    <property type="evidence" value="ECO:0007669"/>
    <property type="project" value="TreeGrafter"/>
</dbReference>
<keyword evidence="3" id="KW-0539">Nucleus</keyword>
<dbReference type="WBParaSite" id="PSU_v2.g9780.t1">
    <property type="protein sequence ID" value="PSU_v2.g9780.t1"/>
    <property type="gene ID" value="PSU_v2.g9780"/>
</dbReference>
<protein>
    <submittedName>
        <fullName evidence="6">Nucleoporin Nup133/Nup155-like N-terminal domain-containing protein</fullName>
    </submittedName>
</protein>